<reference evidence="1 2" key="1">
    <citation type="submission" date="2015-12" db="EMBL/GenBank/DDBJ databases">
        <title>The genome of Folsomia candida.</title>
        <authorList>
            <person name="Faddeeva A."/>
            <person name="Derks M.F."/>
            <person name="Anvar Y."/>
            <person name="Smit S."/>
            <person name="Van Straalen N."/>
            <person name="Roelofs D."/>
        </authorList>
    </citation>
    <scope>NUCLEOTIDE SEQUENCE [LARGE SCALE GENOMIC DNA]</scope>
    <source>
        <strain evidence="1 2">VU population</strain>
        <tissue evidence="1">Whole body</tissue>
    </source>
</reference>
<organism evidence="1 2">
    <name type="scientific">Folsomia candida</name>
    <name type="common">Springtail</name>
    <dbReference type="NCBI Taxonomy" id="158441"/>
    <lineage>
        <taxon>Eukaryota</taxon>
        <taxon>Metazoa</taxon>
        <taxon>Ecdysozoa</taxon>
        <taxon>Arthropoda</taxon>
        <taxon>Hexapoda</taxon>
        <taxon>Collembola</taxon>
        <taxon>Entomobryomorpha</taxon>
        <taxon>Isotomoidea</taxon>
        <taxon>Isotomidae</taxon>
        <taxon>Proisotominae</taxon>
        <taxon>Folsomia</taxon>
    </lineage>
</organism>
<dbReference type="OrthoDB" id="6232933at2759"/>
<dbReference type="Gene3D" id="2.40.160.110">
    <property type="match status" value="1"/>
</dbReference>
<sequence length="178" mass="19589">VASFVQYISPVISGGMQGYSIVKVKIAIGTGHNAMTASVSGFCGTNETPNIEALSFEWSPDPRQPEVKHSVTLTFQRYSHLKKPSFLELYYAVTTIHGRIQTNEVDLHDPFDPEHIYNLTASDVGAILSAPEKLSFVCKSIQLIKFNDGRNSFAMSEVHVEAFHDKIALGDGKDFGPK</sequence>
<dbReference type="Proteomes" id="UP000198287">
    <property type="component" value="Unassembled WGS sequence"/>
</dbReference>
<gene>
    <name evidence="1" type="ORF">Fcan01_00825</name>
</gene>
<dbReference type="AlphaFoldDB" id="A0A226F314"/>
<comment type="caution">
    <text evidence="1">The sequence shown here is derived from an EMBL/GenBank/DDBJ whole genome shotgun (WGS) entry which is preliminary data.</text>
</comment>
<keyword evidence="2" id="KW-1185">Reference proteome</keyword>
<evidence type="ECO:0000313" key="1">
    <source>
        <dbReference type="EMBL" id="OXA63837.1"/>
    </source>
</evidence>
<dbReference type="STRING" id="158441.A0A226F314"/>
<protein>
    <submittedName>
        <fullName evidence="1">Uncharacterized protein</fullName>
    </submittedName>
</protein>
<accession>A0A226F314</accession>
<proteinExistence type="predicted"/>
<dbReference type="EMBL" id="LNIX01000001">
    <property type="protein sequence ID" value="OXA63837.1"/>
    <property type="molecule type" value="Genomic_DNA"/>
</dbReference>
<feature type="non-terminal residue" evidence="1">
    <location>
        <position position="1"/>
    </location>
</feature>
<evidence type="ECO:0000313" key="2">
    <source>
        <dbReference type="Proteomes" id="UP000198287"/>
    </source>
</evidence>
<name>A0A226F314_FOLCA</name>